<feature type="compositionally biased region" description="Low complexity" evidence="1">
    <location>
        <begin position="40"/>
        <end position="49"/>
    </location>
</feature>
<evidence type="ECO:0000256" key="2">
    <source>
        <dbReference type="SAM" id="SignalP"/>
    </source>
</evidence>
<feature type="region of interest" description="Disordered" evidence="1">
    <location>
        <begin position="26"/>
        <end position="49"/>
    </location>
</feature>
<proteinExistence type="predicted"/>
<dbReference type="InterPro" id="IPR011852">
    <property type="entry name" value="TRAP_TAXI"/>
</dbReference>
<dbReference type="AlphaFoldDB" id="A0AA45WW23"/>
<dbReference type="CDD" id="cd13520">
    <property type="entry name" value="PBP2_TAXI_TRAP"/>
    <property type="match status" value="1"/>
</dbReference>
<accession>A0AA45WW23</accession>
<dbReference type="Proteomes" id="UP001158066">
    <property type="component" value="Unassembled WGS sequence"/>
</dbReference>
<sequence>MKKRQMSLLLALVLVVSLMLAGCGGGGASEPAPAPENGEETPAPAPAASAGSQELLFATGGTAGTYYPLGGAIAAMWNDNIDNVNVTIQPSGASVENLRLLNTRDADIVMAMNNIAEDAWLGQGSFDGTAVQGFRAVGVIYPEIIQGVGLVESGVLTMNDQIGKTVAGGPPGSGTAATTPHIFEAYGIGEGDMTVVNDTFGDAVDKMKDGHVDAAWNVLGAPASAIVDLLTVREVAFLEITGDELEALQDSFPLIAPWVIPAGTYSYRGTDYPDIHTIALQAVLYVRDDMDEETVYNLVKYMYEETDAITRSHQTGSQILLENALNGITTEFHPGAVRYYEEQGMM</sequence>
<dbReference type="PANTHER" id="PTHR42941">
    <property type="entry name" value="SLL1037 PROTEIN"/>
    <property type="match status" value="1"/>
</dbReference>
<dbReference type="Gene3D" id="3.40.190.10">
    <property type="entry name" value="Periplasmic binding protein-like II"/>
    <property type="match status" value="2"/>
</dbReference>
<feature type="chain" id="PRO_5041320361" description="TAXI family TRAP transporter solute-binding subunit" evidence="2">
    <location>
        <begin position="22"/>
        <end position="346"/>
    </location>
</feature>
<evidence type="ECO:0000256" key="1">
    <source>
        <dbReference type="SAM" id="MobiDB-lite"/>
    </source>
</evidence>
<protein>
    <recommendedName>
        <fullName evidence="5">TAXI family TRAP transporter solute-binding subunit</fullName>
    </recommendedName>
</protein>
<comment type="caution">
    <text evidence="3">The sequence shown here is derived from an EMBL/GenBank/DDBJ whole genome shotgun (WGS) entry which is preliminary data.</text>
</comment>
<gene>
    <name evidence="3" type="ORF">SAMN06296020_104131</name>
</gene>
<dbReference type="RefSeq" id="WP_283408805.1">
    <property type="nucleotide sequence ID" value="NZ_FXUF01000004.1"/>
</dbReference>
<organism evidence="3 4">
    <name type="scientific">Anoxynatronum buryatiense</name>
    <dbReference type="NCBI Taxonomy" id="489973"/>
    <lineage>
        <taxon>Bacteria</taxon>
        <taxon>Bacillati</taxon>
        <taxon>Bacillota</taxon>
        <taxon>Clostridia</taxon>
        <taxon>Eubacteriales</taxon>
        <taxon>Clostridiaceae</taxon>
        <taxon>Anoxynatronum</taxon>
    </lineage>
</organism>
<dbReference type="PROSITE" id="PS51257">
    <property type="entry name" value="PROKAR_LIPOPROTEIN"/>
    <property type="match status" value="1"/>
</dbReference>
<dbReference type="NCBIfam" id="TIGR02122">
    <property type="entry name" value="TRAP_TAXI"/>
    <property type="match status" value="1"/>
</dbReference>
<feature type="signal peptide" evidence="2">
    <location>
        <begin position="1"/>
        <end position="21"/>
    </location>
</feature>
<keyword evidence="2" id="KW-0732">Signal</keyword>
<name>A0AA45WW23_9CLOT</name>
<evidence type="ECO:0008006" key="5">
    <source>
        <dbReference type="Google" id="ProtNLM"/>
    </source>
</evidence>
<evidence type="ECO:0000313" key="4">
    <source>
        <dbReference type="Proteomes" id="UP001158066"/>
    </source>
</evidence>
<reference evidence="3" key="1">
    <citation type="submission" date="2017-05" db="EMBL/GenBank/DDBJ databases">
        <authorList>
            <person name="Varghese N."/>
            <person name="Submissions S."/>
        </authorList>
    </citation>
    <scope>NUCLEOTIDE SEQUENCE</scope>
    <source>
        <strain evidence="3">Su22</strain>
    </source>
</reference>
<dbReference type="SUPFAM" id="SSF53850">
    <property type="entry name" value="Periplasmic binding protein-like II"/>
    <property type="match status" value="1"/>
</dbReference>
<dbReference type="PANTHER" id="PTHR42941:SF1">
    <property type="entry name" value="SLL1037 PROTEIN"/>
    <property type="match status" value="1"/>
</dbReference>
<dbReference type="EMBL" id="FXUF01000004">
    <property type="protein sequence ID" value="SMP51837.1"/>
    <property type="molecule type" value="Genomic_DNA"/>
</dbReference>
<dbReference type="Pfam" id="PF16868">
    <property type="entry name" value="NMT1_3"/>
    <property type="match status" value="1"/>
</dbReference>
<keyword evidence="4" id="KW-1185">Reference proteome</keyword>
<evidence type="ECO:0000313" key="3">
    <source>
        <dbReference type="EMBL" id="SMP51837.1"/>
    </source>
</evidence>